<comment type="caution">
    <text evidence="4">The sequence shown here is derived from an EMBL/GenBank/DDBJ whole genome shotgun (WGS) entry which is preliminary data.</text>
</comment>
<dbReference type="OrthoDB" id="9814070at2"/>
<evidence type="ECO:0000313" key="5">
    <source>
        <dbReference type="Proteomes" id="UP000245137"/>
    </source>
</evidence>
<dbReference type="RefSeq" id="WP_108915246.1">
    <property type="nucleotide sequence ID" value="NZ_BGJY01000001.1"/>
</dbReference>
<dbReference type="GO" id="GO:0016990">
    <property type="term" value="F:arginine deiminase activity"/>
    <property type="evidence" value="ECO:0007669"/>
    <property type="project" value="UniProtKB-EC"/>
</dbReference>
<dbReference type="SUPFAM" id="SSF55909">
    <property type="entry name" value="Pentein"/>
    <property type="match status" value="1"/>
</dbReference>
<dbReference type="PANTHER" id="PTHR47271:SF2">
    <property type="entry name" value="ARGININE DEIMINASE"/>
    <property type="match status" value="1"/>
</dbReference>
<dbReference type="AlphaFoldDB" id="A0A2U1SVB8"/>
<evidence type="ECO:0000313" key="4">
    <source>
        <dbReference type="EMBL" id="PWB95564.1"/>
    </source>
</evidence>
<dbReference type="PANTHER" id="PTHR47271">
    <property type="entry name" value="ARGININE DEIMINASE"/>
    <property type="match status" value="1"/>
</dbReference>
<gene>
    <name evidence="4" type="ORF">C5689_00095</name>
</gene>
<proteinExistence type="predicted"/>
<evidence type="ECO:0000256" key="1">
    <source>
        <dbReference type="ARBA" id="ARBA00005213"/>
    </source>
</evidence>
<evidence type="ECO:0000256" key="3">
    <source>
        <dbReference type="ARBA" id="ARBA00049429"/>
    </source>
</evidence>
<dbReference type="Gene3D" id="3.75.10.10">
    <property type="entry name" value="L-arginine/glycine Amidinotransferase, Chain A"/>
    <property type="match status" value="1"/>
</dbReference>
<protein>
    <recommendedName>
        <fullName evidence="2">arginine deiminase</fullName>
        <ecNumber evidence="2">3.5.3.6</ecNumber>
    </recommendedName>
</protein>
<comment type="catalytic activity">
    <reaction evidence="3">
        <text>L-arginine + H2O = L-citrulline + NH4(+)</text>
        <dbReference type="Rhea" id="RHEA:19597"/>
        <dbReference type="ChEBI" id="CHEBI:15377"/>
        <dbReference type="ChEBI" id="CHEBI:28938"/>
        <dbReference type="ChEBI" id="CHEBI:32682"/>
        <dbReference type="ChEBI" id="CHEBI:57743"/>
        <dbReference type="EC" id="3.5.3.6"/>
    </reaction>
</comment>
<comment type="pathway">
    <text evidence="1">Amino-acid degradation; L-arginine degradation via ADI pathway; carbamoyl phosphate from L-arginine: step 1/2.</text>
</comment>
<dbReference type="GO" id="GO:0019546">
    <property type="term" value="P:L-arginine deiminase pathway"/>
    <property type="evidence" value="ECO:0007669"/>
    <property type="project" value="TreeGrafter"/>
</dbReference>
<dbReference type="EC" id="3.5.3.6" evidence="2"/>
<reference evidence="4 5" key="1">
    <citation type="journal article" date="2018" name="Appl. Microbiol. Biotechnol.">
        <title>Co-cultivation of the strictly anaerobic methanogen Methanosarcina barkeri with aerobic methanotrophs in an oxygen-limited membrane bioreactor.</title>
        <authorList>
            <person name="In 't Zandt M.H."/>
            <person name="van den Bosch T.J.M."/>
            <person name="Rijkers R."/>
            <person name="van Kessel M.A.H.J."/>
            <person name="Jetten M.S.M."/>
            <person name="Welte C.U."/>
        </authorList>
    </citation>
    <scope>NUCLEOTIDE SEQUENCE [LARGE SCALE GENOMIC DNA]</scope>
    <source>
        <strain evidence="4 5">DSM 17706</strain>
    </source>
</reference>
<evidence type="ECO:0000256" key="2">
    <source>
        <dbReference type="ARBA" id="ARBA00012171"/>
    </source>
</evidence>
<dbReference type="EMBL" id="PUIV01000001">
    <property type="protein sequence ID" value="PWB95564.1"/>
    <property type="molecule type" value="Genomic_DNA"/>
</dbReference>
<organism evidence="4 5">
    <name type="scientific">Methylosinus sporium</name>
    <dbReference type="NCBI Taxonomy" id="428"/>
    <lineage>
        <taxon>Bacteria</taxon>
        <taxon>Pseudomonadati</taxon>
        <taxon>Pseudomonadota</taxon>
        <taxon>Alphaproteobacteria</taxon>
        <taxon>Hyphomicrobiales</taxon>
        <taxon>Methylocystaceae</taxon>
        <taxon>Methylosinus</taxon>
    </lineage>
</organism>
<sequence length="287" mass="31776">MTQPHSMFEPARPPREEKRQRVLMCAPDDFDVRYVINPWMEHQIGRTARSLAREQWQNLRALVAERAEVELVTPAAGLPDMVFTANAGFVLRNVAVVSRFRAEQRRPEEPLFRAFFEARGFAVAAWPDELAFEGAGDALIDRGADVVWCGHGMRSADEAPAALERIIGRRVIGLRLVDPRFYHLDTCCCPLAGGYLLYYPPAFDAASRAAIEAVVPREKRIAIDEADAMRFACNAVDLDGCVAMNDASPQLQKRLGDAGFVPVLTPLSEFMKAGGAAKCLTLKLSED</sequence>
<accession>A0A2U1SVB8</accession>
<keyword evidence="5" id="KW-1185">Reference proteome</keyword>
<dbReference type="Proteomes" id="UP000245137">
    <property type="component" value="Unassembled WGS sequence"/>
</dbReference>
<dbReference type="Pfam" id="PF19420">
    <property type="entry name" value="DDAH_eukar"/>
    <property type="match status" value="1"/>
</dbReference>
<name>A0A2U1SVB8_METSR</name>